<dbReference type="InterPro" id="IPR001810">
    <property type="entry name" value="F-box_dom"/>
</dbReference>
<name>A0A0H2RJ44_9AGAM</name>
<evidence type="ECO:0000313" key="2">
    <source>
        <dbReference type="EMBL" id="KLO11647.1"/>
    </source>
</evidence>
<dbReference type="SUPFAM" id="SSF81383">
    <property type="entry name" value="F-box domain"/>
    <property type="match status" value="1"/>
</dbReference>
<sequence length="763" mass="88356">MVLTRPSRGARVKAVSYKEIEEDEDFSDGEIELLKEERSKGILKGNFGSWTVRFNLSQNWGRDTDPLPMLERVRHANYGKKSLDVDELLESYKKPRVRMNVRLGKLSGFMKMPFDIVMEIGAYLEPLDLLHLGRTNAQLRSLFLSKRAHSIWRAVHKSLDMPNCPEDLNEPSFASLLFEKECHVCGASNIDKMSYETRIKLCRSCRPKNFAKAKTILEEMEIDPIEYDAHIANIGNLLPHFEGRHMAFGEQVLKSTICSSIFLRSDFVEMVGRYFLLLRHGLEIRAEAFAEKRRQVTERLYEHSGQTRRWLLNFGISKRKQKDQLADQRHARVLNKLRELGHPEDDFPKKGECKFYAWEALLQIPHELKPRAWKQLYPKLKALISENKTGEMHRNILRKRKQRRNALGALYSNFLEEDGMDELAGNLLMPTIVDLIQLPEFNALIANDDEEVDFLGWTTLLPTLRHTCLKHGAYIVGAAAFALIDGIKRIKGNNLINPADAKTLLPNLPDLDSDSDTSNFMLDGEPFITRAFAFFRMKKLYVGYAIPFANVVAGVRNSYRERDEWLEEWNGVAPWKGEYMEFSDISMLIAIALLKDMGKDWKTVEMDELNGMGTTLGCARCPKVEKRMSWMELVMHYVDQYDDYEFWKTQLERHSVEKLRGKPPYWTLVINTHDVDDSSKRLVHLPNTFTVGTVNALGRELDVREREERLPADFPTFDKAACEICWRLGGNVYRRFTPVQLKQHIRSNHGKEPETRDVHLTRQ</sequence>
<reference evidence="2 3" key="1">
    <citation type="submission" date="2015-04" db="EMBL/GenBank/DDBJ databases">
        <title>Complete genome sequence of Schizopora paradoxa KUC8140, a cosmopolitan wood degrader in East Asia.</title>
        <authorList>
            <consortium name="DOE Joint Genome Institute"/>
            <person name="Min B."/>
            <person name="Park H."/>
            <person name="Jang Y."/>
            <person name="Kim J.-J."/>
            <person name="Kim K.H."/>
            <person name="Pangilinan J."/>
            <person name="Lipzen A."/>
            <person name="Riley R."/>
            <person name="Grigoriev I.V."/>
            <person name="Spatafora J.W."/>
            <person name="Choi I.-G."/>
        </authorList>
    </citation>
    <scope>NUCLEOTIDE SEQUENCE [LARGE SCALE GENOMIC DNA]</scope>
    <source>
        <strain evidence="2 3">KUC8140</strain>
    </source>
</reference>
<dbReference type="InParanoid" id="A0A0H2RJ44"/>
<organism evidence="2 3">
    <name type="scientific">Schizopora paradoxa</name>
    <dbReference type="NCBI Taxonomy" id="27342"/>
    <lineage>
        <taxon>Eukaryota</taxon>
        <taxon>Fungi</taxon>
        <taxon>Dikarya</taxon>
        <taxon>Basidiomycota</taxon>
        <taxon>Agaricomycotina</taxon>
        <taxon>Agaricomycetes</taxon>
        <taxon>Hymenochaetales</taxon>
        <taxon>Schizoporaceae</taxon>
        <taxon>Schizopora</taxon>
    </lineage>
</organism>
<proteinExistence type="predicted"/>
<feature type="domain" description="F-box" evidence="1">
    <location>
        <begin position="106"/>
        <end position="155"/>
    </location>
</feature>
<evidence type="ECO:0000313" key="3">
    <source>
        <dbReference type="Proteomes" id="UP000053477"/>
    </source>
</evidence>
<dbReference type="PROSITE" id="PS50181">
    <property type="entry name" value="FBOX"/>
    <property type="match status" value="1"/>
</dbReference>
<dbReference type="OrthoDB" id="2322499at2759"/>
<dbReference type="STRING" id="27342.A0A0H2RJ44"/>
<dbReference type="Proteomes" id="UP000053477">
    <property type="component" value="Unassembled WGS sequence"/>
</dbReference>
<accession>A0A0H2RJ44</accession>
<dbReference type="InterPro" id="IPR036047">
    <property type="entry name" value="F-box-like_dom_sf"/>
</dbReference>
<evidence type="ECO:0000259" key="1">
    <source>
        <dbReference type="PROSITE" id="PS50181"/>
    </source>
</evidence>
<protein>
    <recommendedName>
        <fullName evidence="1">F-box domain-containing protein</fullName>
    </recommendedName>
</protein>
<gene>
    <name evidence="2" type="ORF">SCHPADRAFT_876526</name>
</gene>
<dbReference type="EMBL" id="KQ085995">
    <property type="protein sequence ID" value="KLO11647.1"/>
    <property type="molecule type" value="Genomic_DNA"/>
</dbReference>
<keyword evidence="3" id="KW-1185">Reference proteome</keyword>
<dbReference type="AlphaFoldDB" id="A0A0H2RJ44"/>